<dbReference type="Proteomes" id="UP000541558">
    <property type="component" value="Unassembled WGS sequence"/>
</dbReference>
<feature type="domain" description="MYND-type" evidence="5">
    <location>
        <begin position="510"/>
        <end position="556"/>
    </location>
</feature>
<dbReference type="Gene3D" id="6.10.140.2220">
    <property type="match status" value="1"/>
</dbReference>
<evidence type="ECO:0000313" key="6">
    <source>
        <dbReference type="EMBL" id="KAF5328547.1"/>
    </source>
</evidence>
<dbReference type="EMBL" id="JAACJK010000127">
    <property type="protein sequence ID" value="KAF5328547.1"/>
    <property type="molecule type" value="Genomic_DNA"/>
</dbReference>
<keyword evidence="3" id="KW-0862">Zinc</keyword>
<name>A0A8H5BS59_9AGAR</name>
<keyword evidence="1" id="KW-0479">Metal-binding</keyword>
<proteinExistence type="predicted"/>
<dbReference type="AlphaFoldDB" id="A0A8H5BS59"/>
<protein>
    <recommendedName>
        <fullName evidence="5">MYND-type domain-containing protein</fullName>
    </recommendedName>
</protein>
<organism evidence="6 7">
    <name type="scientific">Ephemerocybe angulata</name>
    <dbReference type="NCBI Taxonomy" id="980116"/>
    <lineage>
        <taxon>Eukaryota</taxon>
        <taxon>Fungi</taxon>
        <taxon>Dikarya</taxon>
        <taxon>Basidiomycota</taxon>
        <taxon>Agaricomycotina</taxon>
        <taxon>Agaricomycetes</taxon>
        <taxon>Agaricomycetidae</taxon>
        <taxon>Agaricales</taxon>
        <taxon>Agaricineae</taxon>
        <taxon>Psathyrellaceae</taxon>
        <taxon>Ephemerocybe</taxon>
    </lineage>
</organism>
<evidence type="ECO:0000256" key="1">
    <source>
        <dbReference type="ARBA" id="ARBA00022723"/>
    </source>
</evidence>
<evidence type="ECO:0000256" key="4">
    <source>
        <dbReference type="PROSITE-ProRule" id="PRU00134"/>
    </source>
</evidence>
<dbReference type="OrthoDB" id="3065114at2759"/>
<accession>A0A8H5BS59</accession>
<reference evidence="6 7" key="1">
    <citation type="journal article" date="2020" name="ISME J.">
        <title>Uncovering the hidden diversity of litter-decomposition mechanisms in mushroom-forming fungi.</title>
        <authorList>
            <person name="Floudas D."/>
            <person name="Bentzer J."/>
            <person name="Ahren D."/>
            <person name="Johansson T."/>
            <person name="Persson P."/>
            <person name="Tunlid A."/>
        </authorList>
    </citation>
    <scope>NUCLEOTIDE SEQUENCE [LARGE SCALE GENOMIC DNA]</scope>
    <source>
        <strain evidence="6 7">CBS 175.51</strain>
    </source>
</reference>
<dbReference type="SUPFAM" id="SSF144232">
    <property type="entry name" value="HIT/MYND zinc finger-like"/>
    <property type="match status" value="1"/>
</dbReference>
<gene>
    <name evidence="6" type="ORF">D9611_014846</name>
</gene>
<evidence type="ECO:0000259" key="5">
    <source>
        <dbReference type="PROSITE" id="PS50865"/>
    </source>
</evidence>
<sequence length="737" mass="84399">MCIQLFDWYWFTPVRRSGNIFRNRQSSFHHSYKPILNVHLGLQVSFDILVIYHIDNAMYDSERMEYEEHPRGIYPRFPQAFHTFRDPVIAKRRWFVEEARKPASAFQELIDFLYAEKDYAALGDVLKILEATPLPPSPLDLYDEEVKDDVQMAMGAVVEVMTFYRAFTSAADLECPKLREVKAGCFPLLVDHWGTVMKWLAFLLGNAHVVANSPLVLHICSETLLRVVLAMDDERSQEELVALPSTIDYVFLLLCQVNPETGKYYYCEQSGTKCAIIHILRVCMASRPAILALVGRLKEVTPKTRNRIIASIIHRPRFIAAIADENDSRMTSAVDSIHAILVCGAEIIGDDVLWACFRRLDYLLEYTSALTSISVKAHQRGLPDEKWEQIAETTWRLVTHMVIKTTPNPTEYFHLLTEGGLIPCALRCLIHLPHGSESVEKAIDVLSIIFAFLPVGKVWRAVCTPETLDLLHAASTMCPMARDICSTFESGIELGKLVRKRQEHTGFDLCCSLKHFSSKEGGTADIVRACSACKVMTYCSTACQKEDWVAFHSRECPRMALWYRDRTKSLEPWYHHLRSFDIWTSRATRRDQLSWLEEVANEMGTRLPSSNPPKSQSVARPRTARAVGYSAHSFITVITCSEGRISRTKSSLLSHNNACWRVVKHWPDARIQKCVRDMELRPLKYALVEGIFKYDEFHSMFVFVKMRYDADAEEGLRYRVVNSFFRLGPTSIVEKLR</sequence>
<evidence type="ECO:0000256" key="3">
    <source>
        <dbReference type="ARBA" id="ARBA00022833"/>
    </source>
</evidence>
<dbReference type="Pfam" id="PF01753">
    <property type="entry name" value="zf-MYND"/>
    <property type="match status" value="1"/>
</dbReference>
<keyword evidence="2 4" id="KW-0863">Zinc-finger</keyword>
<keyword evidence="7" id="KW-1185">Reference proteome</keyword>
<evidence type="ECO:0000313" key="7">
    <source>
        <dbReference type="Proteomes" id="UP000541558"/>
    </source>
</evidence>
<dbReference type="InterPro" id="IPR002893">
    <property type="entry name" value="Znf_MYND"/>
</dbReference>
<comment type="caution">
    <text evidence="6">The sequence shown here is derived from an EMBL/GenBank/DDBJ whole genome shotgun (WGS) entry which is preliminary data.</text>
</comment>
<evidence type="ECO:0000256" key="2">
    <source>
        <dbReference type="ARBA" id="ARBA00022771"/>
    </source>
</evidence>
<dbReference type="GO" id="GO:0008270">
    <property type="term" value="F:zinc ion binding"/>
    <property type="evidence" value="ECO:0007669"/>
    <property type="project" value="UniProtKB-KW"/>
</dbReference>
<dbReference type="PROSITE" id="PS50865">
    <property type="entry name" value="ZF_MYND_2"/>
    <property type="match status" value="1"/>
</dbReference>